<dbReference type="InterPro" id="IPR041049">
    <property type="entry name" value="DUF5615"/>
</dbReference>
<dbReference type="AlphaFoldDB" id="A0A1I2D2K2"/>
<organism evidence="2 3">
    <name type="scientific">Thermoflexibacter ruber</name>
    <dbReference type="NCBI Taxonomy" id="1003"/>
    <lineage>
        <taxon>Bacteria</taxon>
        <taxon>Pseudomonadati</taxon>
        <taxon>Bacteroidota</taxon>
        <taxon>Cytophagia</taxon>
        <taxon>Cytophagales</taxon>
        <taxon>Thermoflexibacteraceae</taxon>
        <taxon>Thermoflexibacter</taxon>
    </lineage>
</organism>
<evidence type="ECO:0000313" key="3">
    <source>
        <dbReference type="Proteomes" id="UP000199513"/>
    </source>
</evidence>
<feature type="domain" description="DUF5615" evidence="1">
    <location>
        <begin position="3"/>
        <end position="112"/>
    </location>
</feature>
<name>A0A1I2D2K2_9BACT</name>
<accession>A0A1I2D2K2</accession>
<dbReference type="EMBL" id="FONY01000006">
    <property type="protein sequence ID" value="SFE74746.1"/>
    <property type="molecule type" value="Genomic_DNA"/>
</dbReference>
<evidence type="ECO:0000259" key="1">
    <source>
        <dbReference type="Pfam" id="PF18480"/>
    </source>
</evidence>
<dbReference type="STRING" id="1003.SAMN04488541_100635"/>
<reference evidence="2 3" key="1">
    <citation type="submission" date="2016-10" db="EMBL/GenBank/DDBJ databases">
        <authorList>
            <person name="de Groot N.N."/>
        </authorList>
    </citation>
    <scope>NUCLEOTIDE SEQUENCE [LARGE SCALE GENOMIC DNA]</scope>
    <source>
        <strain>GEY</strain>
        <strain evidence="3">DSM 9560</strain>
    </source>
</reference>
<sequence>MKKFLVDAQLPYGLAQKLNNLSYDTLHTKDIPDTQNHTSDDTLISIATKQDRIIISKDADFVDTVRISKVLKQLVYVTTGNIKNKELITIFENNIAYIAQLLENHRIIEVSREGVKLYLE</sequence>
<protein>
    <submittedName>
        <fullName evidence="2">Predicted nuclease, contains PIN domain, potential toxin-antitoxin system component</fullName>
    </submittedName>
</protein>
<gene>
    <name evidence="2" type="ORF">SAMN04488541_100635</name>
</gene>
<keyword evidence="3" id="KW-1185">Reference proteome</keyword>
<dbReference type="Pfam" id="PF18480">
    <property type="entry name" value="DUF5615"/>
    <property type="match status" value="1"/>
</dbReference>
<dbReference type="OrthoDB" id="27473at2"/>
<dbReference type="RefSeq" id="WP_091540898.1">
    <property type="nucleotide sequence ID" value="NZ_FONY01000006.1"/>
</dbReference>
<proteinExistence type="predicted"/>
<evidence type="ECO:0000313" key="2">
    <source>
        <dbReference type="EMBL" id="SFE74746.1"/>
    </source>
</evidence>
<dbReference type="Proteomes" id="UP000199513">
    <property type="component" value="Unassembled WGS sequence"/>
</dbReference>